<dbReference type="Pfam" id="PF00497">
    <property type="entry name" value="SBP_bac_3"/>
    <property type="match status" value="1"/>
</dbReference>
<protein>
    <submittedName>
        <fullName evidence="5">Amino acid ABC transporter substrate-binding protein</fullName>
    </submittedName>
</protein>
<dbReference type="Proteomes" id="UP000235387">
    <property type="component" value="Unassembled WGS sequence"/>
</dbReference>
<evidence type="ECO:0000259" key="4">
    <source>
        <dbReference type="Pfam" id="PF00497"/>
    </source>
</evidence>
<evidence type="ECO:0000313" key="5">
    <source>
        <dbReference type="EMBL" id="PMN93305.1"/>
    </source>
</evidence>
<comment type="similarity">
    <text evidence="1">Belongs to the bacterial solute-binding protein 3 family.</text>
</comment>
<feature type="region of interest" description="Disordered" evidence="3">
    <location>
        <begin position="241"/>
        <end position="261"/>
    </location>
</feature>
<reference evidence="6" key="1">
    <citation type="submission" date="2016-07" db="EMBL/GenBank/DDBJ databases">
        <title>Nontailed viruses are major unrecognized killers of bacteria in the ocean.</title>
        <authorList>
            <person name="Kauffman K."/>
            <person name="Hussain F."/>
            <person name="Yang J."/>
            <person name="Arevalo P."/>
            <person name="Brown J."/>
            <person name="Cutler M."/>
            <person name="Kelly L."/>
            <person name="Polz M.F."/>
        </authorList>
    </citation>
    <scope>NUCLEOTIDE SEQUENCE [LARGE SCALE GENOMIC DNA]</scope>
    <source>
        <strain evidence="6">10N.261.45.A10</strain>
    </source>
</reference>
<organism evidence="5 6">
    <name type="scientific">Enterovibrio norvegicus</name>
    <dbReference type="NCBI Taxonomy" id="188144"/>
    <lineage>
        <taxon>Bacteria</taxon>
        <taxon>Pseudomonadati</taxon>
        <taxon>Pseudomonadota</taxon>
        <taxon>Gammaproteobacteria</taxon>
        <taxon>Vibrionales</taxon>
        <taxon>Vibrionaceae</taxon>
        <taxon>Enterovibrio</taxon>
    </lineage>
</organism>
<evidence type="ECO:0000256" key="2">
    <source>
        <dbReference type="ARBA" id="ARBA00022729"/>
    </source>
</evidence>
<dbReference type="SUPFAM" id="SSF53850">
    <property type="entry name" value="Periplasmic binding protein-like II"/>
    <property type="match status" value="1"/>
</dbReference>
<gene>
    <name evidence="5" type="ORF">BCT23_12900</name>
</gene>
<dbReference type="EMBL" id="MDAL01000014">
    <property type="protein sequence ID" value="PMN93305.1"/>
    <property type="molecule type" value="Genomic_DNA"/>
</dbReference>
<name>A0A2N7LD49_9GAMM</name>
<feature type="compositionally biased region" description="Low complexity" evidence="3">
    <location>
        <begin position="244"/>
        <end position="261"/>
    </location>
</feature>
<evidence type="ECO:0000313" key="6">
    <source>
        <dbReference type="Proteomes" id="UP000235387"/>
    </source>
</evidence>
<dbReference type="Gene3D" id="3.40.190.10">
    <property type="entry name" value="Periplasmic binding protein-like II"/>
    <property type="match status" value="1"/>
</dbReference>
<dbReference type="PANTHER" id="PTHR35936">
    <property type="entry name" value="MEMBRANE-BOUND LYTIC MUREIN TRANSGLYCOSYLASE F"/>
    <property type="match status" value="1"/>
</dbReference>
<evidence type="ECO:0000256" key="1">
    <source>
        <dbReference type="ARBA" id="ARBA00010333"/>
    </source>
</evidence>
<sequence length="355" mass="40077">MALFTRTFTVFARLWLMINVTWLLLLLGWLTWSSPVNARSYDDVQASGSIRIAVYKDFPPYSFINTQGEASGIDVALAQALADGLGVALDLRWMTPDETVDDDMRNYLWKGMNLTSEDGRRVKADVMLRVPYDREFALQRDDLGLPAHELVHMFAPYQRERWLLAYDMAKLERPQTAARFMYHPVGVEVDTVPQFFLTTAYGGRFRQNTRTYASINDAFDALNLGDVAMVMGMSSQLEWLNSPSHQGTSQGNQTSQGSQHSEPVLTELAFPLLGRADWELGMAVHNNYRQLAYALEDIVLTHIRSGDFSRWATQYGVDFKVPMRFVDITPSTASARDNNEKGKNVEPVATLAQSP</sequence>
<evidence type="ECO:0000256" key="3">
    <source>
        <dbReference type="SAM" id="MobiDB-lite"/>
    </source>
</evidence>
<dbReference type="RefSeq" id="WP_102390477.1">
    <property type="nucleotide sequence ID" value="NZ_MDAL01000014.1"/>
</dbReference>
<dbReference type="AlphaFoldDB" id="A0A2N7LD49"/>
<comment type="caution">
    <text evidence="5">The sequence shown here is derived from an EMBL/GenBank/DDBJ whole genome shotgun (WGS) entry which is preliminary data.</text>
</comment>
<dbReference type="InterPro" id="IPR001638">
    <property type="entry name" value="Solute-binding_3/MltF_N"/>
</dbReference>
<feature type="region of interest" description="Disordered" evidence="3">
    <location>
        <begin position="332"/>
        <end position="355"/>
    </location>
</feature>
<proteinExistence type="inferred from homology"/>
<keyword evidence="2" id="KW-0732">Signal</keyword>
<accession>A0A2N7LD49</accession>
<feature type="domain" description="Solute-binding protein family 3/N-terminal" evidence="4">
    <location>
        <begin position="50"/>
        <end position="101"/>
    </location>
</feature>
<dbReference type="PANTHER" id="PTHR35936:SF32">
    <property type="entry name" value="MEMBRANE-BOUND LYTIC MUREIN TRANSGLYCOSYLASE F"/>
    <property type="match status" value="1"/>
</dbReference>